<dbReference type="OrthoDB" id="3067858at2759"/>
<feature type="region of interest" description="Disordered" evidence="1">
    <location>
        <begin position="144"/>
        <end position="261"/>
    </location>
</feature>
<keyword evidence="2" id="KW-0732">Signal</keyword>
<dbReference type="AlphaFoldDB" id="A0A4Q2DTP4"/>
<accession>A0A4Q2DTP4</accession>
<comment type="caution">
    <text evidence="3">The sequence shown here is derived from an EMBL/GenBank/DDBJ whole genome shotgun (WGS) entry which is preliminary data.</text>
</comment>
<name>A0A4Q2DTP4_9AGAR</name>
<evidence type="ECO:0000313" key="3">
    <source>
        <dbReference type="EMBL" id="RXW22672.1"/>
    </source>
</evidence>
<organism evidence="3 4">
    <name type="scientific">Candolleomyces aberdarensis</name>
    <dbReference type="NCBI Taxonomy" id="2316362"/>
    <lineage>
        <taxon>Eukaryota</taxon>
        <taxon>Fungi</taxon>
        <taxon>Dikarya</taxon>
        <taxon>Basidiomycota</taxon>
        <taxon>Agaricomycotina</taxon>
        <taxon>Agaricomycetes</taxon>
        <taxon>Agaricomycetidae</taxon>
        <taxon>Agaricales</taxon>
        <taxon>Agaricineae</taxon>
        <taxon>Psathyrellaceae</taxon>
        <taxon>Candolleomyces</taxon>
    </lineage>
</organism>
<feature type="compositionally biased region" description="Low complexity" evidence="1">
    <location>
        <begin position="164"/>
        <end position="202"/>
    </location>
</feature>
<evidence type="ECO:0000256" key="2">
    <source>
        <dbReference type="SAM" id="SignalP"/>
    </source>
</evidence>
<protein>
    <recommendedName>
        <fullName evidence="5">Cell wall protein</fullName>
    </recommendedName>
</protein>
<dbReference type="Proteomes" id="UP000290288">
    <property type="component" value="Unassembled WGS sequence"/>
</dbReference>
<evidence type="ECO:0008006" key="5">
    <source>
        <dbReference type="Google" id="ProtNLM"/>
    </source>
</evidence>
<sequence>MKIPASSSLILATLAISSSSASLAAPTGDGTAEGSLSQIRGQAEHQHHANQTLENEDRADGGLVERDLEVDAQGMPAVLSILDGLPVLGGLLRPLLAAQCPDPSNPSSQGNNAPDPAEIQRLQDAVSTVSSVLAPMLPIGTHIPDLPGMPSHSGLPLPLSNDNSGADPSAPGADPSDAPPDANATPAPAVAAAAGEDASPASNGSFLISPTTTVANAEEASSTPSQDPTYLSGAADSGTPTSPGVPAGPPNTPIPVSSASA</sequence>
<feature type="region of interest" description="Disordered" evidence="1">
    <location>
        <begin position="21"/>
        <end position="59"/>
    </location>
</feature>
<proteinExistence type="predicted"/>
<keyword evidence="4" id="KW-1185">Reference proteome</keyword>
<reference evidence="3 4" key="1">
    <citation type="submission" date="2019-01" db="EMBL/GenBank/DDBJ databases">
        <title>Draft genome sequence of Psathyrella aberdarensis IHI B618.</title>
        <authorList>
            <person name="Buettner E."/>
            <person name="Kellner H."/>
        </authorList>
    </citation>
    <scope>NUCLEOTIDE SEQUENCE [LARGE SCALE GENOMIC DNA]</scope>
    <source>
        <strain evidence="3 4">IHI B618</strain>
    </source>
</reference>
<evidence type="ECO:0000313" key="4">
    <source>
        <dbReference type="Proteomes" id="UP000290288"/>
    </source>
</evidence>
<feature type="compositionally biased region" description="Polar residues" evidence="1">
    <location>
        <begin position="203"/>
        <end position="229"/>
    </location>
</feature>
<feature type="signal peptide" evidence="2">
    <location>
        <begin position="1"/>
        <end position="24"/>
    </location>
</feature>
<dbReference type="EMBL" id="SDEE01000064">
    <property type="protein sequence ID" value="RXW22672.1"/>
    <property type="molecule type" value="Genomic_DNA"/>
</dbReference>
<feature type="chain" id="PRO_5020556819" description="Cell wall protein" evidence="2">
    <location>
        <begin position="25"/>
        <end position="261"/>
    </location>
</feature>
<dbReference type="STRING" id="2316362.A0A4Q2DTP4"/>
<evidence type="ECO:0000256" key="1">
    <source>
        <dbReference type="SAM" id="MobiDB-lite"/>
    </source>
</evidence>
<gene>
    <name evidence="3" type="ORF">EST38_g3185</name>
</gene>